<protein>
    <recommendedName>
        <fullName evidence="4">DUF4239 domain-containing protein</fullName>
    </recommendedName>
</protein>
<evidence type="ECO:0008006" key="4">
    <source>
        <dbReference type="Google" id="ProtNLM"/>
    </source>
</evidence>
<name>A0ABP8WNZ0_9PSEU</name>
<keyword evidence="1" id="KW-1133">Transmembrane helix</keyword>
<dbReference type="RefSeq" id="WP_345381343.1">
    <property type="nucleotide sequence ID" value="NZ_BAABIC010000010.1"/>
</dbReference>
<keyword evidence="1" id="KW-0812">Transmembrane</keyword>
<gene>
    <name evidence="2" type="ORF">GCM10023215_32280</name>
</gene>
<feature type="transmembrane region" description="Helical" evidence="1">
    <location>
        <begin position="47"/>
        <end position="68"/>
    </location>
</feature>
<dbReference type="EMBL" id="BAABIC010000010">
    <property type="protein sequence ID" value="GAA4692668.1"/>
    <property type="molecule type" value="Genomic_DNA"/>
</dbReference>
<feature type="transmembrane region" description="Helical" evidence="1">
    <location>
        <begin position="218"/>
        <end position="245"/>
    </location>
</feature>
<proteinExistence type="predicted"/>
<dbReference type="Pfam" id="PF14023">
    <property type="entry name" value="Bestrophin-like"/>
    <property type="match status" value="1"/>
</dbReference>
<evidence type="ECO:0000256" key="1">
    <source>
        <dbReference type="SAM" id="Phobius"/>
    </source>
</evidence>
<keyword evidence="3" id="KW-1185">Reference proteome</keyword>
<sequence>MVSWLADVPLALLTAAIFLVLYGAAAVVLLVLHLVRRSGHEAALGPLSPGLLSPMGLIFGLLVGFLVADVWADRDQAAGAVSEEASALRDVDLLSSTFPAEQPQIRQLVRDQIDAYVSAEWPQMSGGRATLTVAPARLVEVQRIVLALPIGTDGQRVAQDRLVTSVDRALEARRTRLVLSNSAIDPLRLIALFLVAAVTLAAMGCVQADRLSRAAASLALLATAMAVALTLLVAQGAPFTGYFAIRPDLLVQVRPAP</sequence>
<keyword evidence="1" id="KW-0472">Membrane</keyword>
<reference evidence="3" key="1">
    <citation type="journal article" date="2019" name="Int. J. Syst. Evol. Microbiol.">
        <title>The Global Catalogue of Microorganisms (GCM) 10K type strain sequencing project: providing services to taxonomists for standard genome sequencing and annotation.</title>
        <authorList>
            <consortium name="The Broad Institute Genomics Platform"/>
            <consortium name="The Broad Institute Genome Sequencing Center for Infectious Disease"/>
            <person name="Wu L."/>
            <person name="Ma J."/>
        </authorList>
    </citation>
    <scope>NUCLEOTIDE SEQUENCE [LARGE SCALE GENOMIC DNA]</scope>
    <source>
        <strain evidence="3">JCM 18055</strain>
    </source>
</reference>
<feature type="transmembrane region" description="Helical" evidence="1">
    <location>
        <begin position="12"/>
        <end position="35"/>
    </location>
</feature>
<evidence type="ECO:0000313" key="3">
    <source>
        <dbReference type="Proteomes" id="UP001500325"/>
    </source>
</evidence>
<dbReference type="Proteomes" id="UP001500325">
    <property type="component" value="Unassembled WGS sequence"/>
</dbReference>
<organism evidence="2 3">
    <name type="scientific">Pseudonocardia yuanmonensis</name>
    <dbReference type="NCBI Taxonomy" id="1095914"/>
    <lineage>
        <taxon>Bacteria</taxon>
        <taxon>Bacillati</taxon>
        <taxon>Actinomycetota</taxon>
        <taxon>Actinomycetes</taxon>
        <taxon>Pseudonocardiales</taxon>
        <taxon>Pseudonocardiaceae</taxon>
        <taxon>Pseudonocardia</taxon>
    </lineage>
</organism>
<evidence type="ECO:0000313" key="2">
    <source>
        <dbReference type="EMBL" id="GAA4692668.1"/>
    </source>
</evidence>
<comment type="caution">
    <text evidence="2">The sequence shown here is derived from an EMBL/GenBank/DDBJ whole genome shotgun (WGS) entry which is preliminary data.</text>
</comment>
<dbReference type="InterPro" id="IPR025333">
    <property type="entry name" value="DUF4239"/>
</dbReference>
<feature type="transmembrane region" description="Helical" evidence="1">
    <location>
        <begin position="187"/>
        <end position="206"/>
    </location>
</feature>
<accession>A0ABP8WNZ0</accession>